<dbReference type="AlphaFoldDB" id="A0A0F9VZ77"/>
<dbReference type="EMBL" id="LAZR01000258">
    <property type="protein sequence ID" value="KKN78701.1"/>
    <property type="molecule type" value="Genomic_DNA"/>
</dbReference>
<proteinExistence type="predicted"/>
<reference evidence="1" key="1">
    <citation type="journal article" date="2015" name="Nature">
        <title>Complex archaea that bridge the gap between prokaryotes and eukaryotes.</title>
        <authorList>
            <person name="Spang A."/>
            <person name="Saw J.H."/>
            <person name="Jorgensen S.L."/>
            <person name="Zaremba-Niedzwiedzka K."/>
            <person name="Martijn J."/>
            <person name="Lind A.E."/>
            <person name="van Eijk R."/>
            <person name="Schleper C."/>
            <person name="Guy L."/>
            <person name="Ettema T.J."/>
        </authorList>
    </citation>
    <scope>NUCLEOTIDE SEQUENCE</scope>
</reference>
<evidence type="ECO:0000313" key="1">
    <source>
        <dbReference type="EMBL" id="KKN78701.1"/>
    </source>
</evidence>
<protein>
    <submittedName>
        <fullName evidence="1">Uncharacterized protein</fullName>
    </submittedName>
</protein>
<accession>A0A0F9VZ77</accession>
<comment type="caution">
    <text evidence="1">The sequence shown here is derived from an EMBL/GenBank/DDBJ whole genome shotgun (WGS) entry which is preliminary data.</text>
</comment>
<sequence>MLKHAEKQEAREFEAAERARLYEGARKALRSQLQSWKLELEEGDSGAVHSGIEEMLGATEESIWGII</sequence>
<name>A0A0F9VZ77_9ZZZZ</name>
<organism evidence="1">
    <name type="scientific">marine sediment metagenome</name>
    <dbReference type="NCBI Taxonomy" id="412755"/>
    <lineage>
        <taxon>unclassified sequences</taxon>
        <taxon>metagenomes</taxon>
        <taxon>ecological metagenomes</taxon>
    </lineage>
</organism>
<gene>
    <name evidence="1" type="ORF">LCGC14_0347680</name>
</gene>